<evidence type="ECO:0000313" key="3">
    <source>
        <dbReference type="Proteomes" id="UP001166674"/>
    </source>
</evidence>
<keyword evidence="2" id="KW-0808">Transferase</keyword>
<keyword evidence="3" id="KW-1185">Reference proteome</keyword>
<dbReference type="Gene3D" id="2.170.270.10">
    <property type="entry name" value="SET domain"/>
    <property type="match status" value="1"/>
</dbReference>
<dbReference type="GO" id="GO:0043516">
    <property type="term" value="P:regulation of DNA damage response, signal transduction by p53 class mediator"/>
    <property type="evidence" value="ECO:0007669"/>
    <property type="project" value="TreeGrafter"/>
</dbReference>
<dbReference type="Proteomes" id="UP001166674">
    <property type="component" value="Unassembled WGS sequence"/>
</dbReference>
<dbReference type="InterPro" id="IPR001214">
    <property type="entry name" value="SET_dom"/>
</dbReference>
<dbReference type="InterPro" id="IPR046341">
    <property type="entry name" value="SET_dom_sf"/>
</dbReference>
<dbReference type="InterPro" id="IPR051760">
    <property type="entry name" value="KMT5A"/>
</dbReference>
<comment type="caution">
    <text evidence="2">The sequence shown here is derived from an EMBL/GenBank/DDBJ whole genome shotgun (WGS) entry which is preliminary data.</text>
</comment>
<dbReference type="PANTHER" id="PTHR46167:SF1">
    <property type="entry name" value="N-LYSINE METHYLTRANSFERASE KMT5A"/>
    <property type="match status" value="1"/>
</dbReference>
<accession>A0AA41MUT0</accession>
<gene>
    <name evidence="2" type="ORF">SUZIE_148655</name>
</gene>
<feature type="domain" description="SET" evidence="1">
    <location>
        <begin position="21"/>
        <end position="45"/>
    </location>
</feature>
<name>A0AA41MUT0_SCICA</name>
<dbReference type="Pfam" id="PF00856">
    <property type="entry name" value="SET"/>
    <property type="match status" value="1"/>
</dbReference>
<protein>
    <submittedName>
        <fullName evidence="2">N-lysine methyltransferase SETD8</fullName>
    </submittedName>
</protein>
<dbReference type="GO" id="GO:0005634">
    <property type="term" value="C:nucleus"/>
    <property type="evidence" value="ECO:0007669"/>
    <property type="project" value="TreeGrafter"/>
</dbReference>
<dbReference type="GO" id="GO:0032259">
    <property type="term" value="P:methylation"/>
    <property type="evidence" value="ECO:0007669"/>
    <property type="project" value="UniProtKB-KW"/>
</dbReference>
<keyword evidence="2" id="KW-0489">Methyltransferase</keyword>
<proteinExistence type="predicted"/>
<dbReference type="PANTHER" id="PTHR46167">
    <property type="entry name" value="N-LYSINE METHYLTRANSFERASE KMT5A"/>
    <property type="match status" value="1"/>
</dbReference>
<evidence type="ECO:0000259" key="1">
    <source>
        <dbReference type="Pfam" id="PF00856"/>
    </source>
</evidence>
<sequence>MSKPRVVEAVAVAAANKLLNIDGLPHLVLLASRDIAPGEELLYDYRDRSRASIKAYPWLKH</sequence>
<organism evidence="2 3">
    <name type="scientific">Sciurus carolinensis</name>
    <name type="common">Eastern gray squirrel</name>
    <dbReference type="NCBI Taxonomy" id="30640"/>
    <lineage>
        <taxon>Eukaryota</taxon>
        <taxon>Metazoa</taxon>
        <taxon>Chordata</taxon>
        <taxon>Craniata</taxon>
        <taxon>Vertebrata</taxon>
        <taxon>Euteleostomi</taxon>
        <taxon>Mammalia</taxon>
        <taxon>Eutheria</taxon>
        <taxon>Euarchontoglires</taxon>
        <taxon>Glires</taxon>
        <taxon>Rodentia</taxon>
        <taxon>Sciuromorpha</taxon>
        <taxon>Sciuridae</taxon>
        <taxon>Sciurinae</taxon>
        <taxon>Sciurini</taxon>
        <taxon>Sciurus</taxon>
    </lineage>
</organism>
<dbReference type="GO" id="GO:0042799">
    <property type="term" value="F:histone H4K20 methyltransferase activity"/>
    <property type="evidence" value="ECO:0007669"/>
    <property type="project" value="TreeGrafter"/>
</dbReference>
<dbReference type="GO" id="GO:0005700">
    <property type="term" value="C:polytene chromosome"/>
    <property type="evidence" value="ECO:0007669"/>
    <property type="project" value="TreeGrafter"/>
</dbReference>
<dbReference type="EMBL" id="JAATJV010331800">
    <property type="protein sequence ID" value="MBZ3878583.1"/>
    <property type="molecule type" value="Genomic_DNA"/>
</dbReference>
<dbReference type="AlphaFoldDB" id="A0AA41MUT0"/>
<dbReference type="SUPFAM" id="SSF82199">
    <property type="entry name" value="SET domain"/>
    <property type="match status" value="1"/>
</dbReference>
<reference evidence="2" key="1">
    <citation type="submission" date="2020-03" db="EMBL/GenBank/DDBJ databases">
        <title>Studies in the Genomics of Life Span.</title>
        <authorList>
            <person name="Glass D."/>
        </authorList>
    </citation>
    <scope>NUCLEOTIDE SEQUENCE</scope>
    <source>
        <strain evidence="2">SUZIE</strain>
        <tissue evidence="2">Muscle</tissue>
    </source>
</reference>
<evidence type="ECO:0000313" key="2">
    <source>
        <dbReference type="EMBL" id="MBZ3878583.1"/>
    </source>
</evidence>
<dbReference type="GO" id="GO:0006357">
    <property type="term" value="P:regulation of transcription by RNA polymerase II"/>
    <property type="evidence" value="ECO:0007669"/>
    <property type="project" value="TreeGrafter"/>
</dbReference>